<keyword evidence="2" id="KW-0560">Oxidoreductase</keyword>
<dbReference type="Gene3D" id="3.40.50.720">
    <property type="entry name" value="NAD(P)-binding Rossmann-like Domain"/>
    <property type="match status" value="7"/>
</dbReference>
<sequence length="1310" mass="140890">MVLTKVLSVVCVHKNSEEGKYYIAQMERWSGKVALVTGASSGIGAAIAQELVRHGLKVVGLARRVERVEELAAGLKSAPGKLYAVKADISKEEEIIAAFDWIKKNLGGVDILVNNAGLGTTEVLSNIGDASWRVLDVNVKGLCISTREALKSMKERGVNDGHIIHINSVLGHSLPNTMPVSIYHASKYAVTVLTEGLRRELVQLGSKTKITSVSPGLVETEIADALGPEIKERIFANNPCLQAKDIADAVIYTLGTPPHVQMERWSGKVALVTGASSGIGAAIAQELVKHGLKVVGLARRVEKVEELEAVLKSAPGKLYAVKADVAKEEEILAAFEWIKKNLGGVDILINNAGVGTAETLSGRVFNIYYAILVFNHLNRILVKNKKTRKICLYRIKNWHVLDVNVKALSIFTREALKSMKERTVNDGHIIHINSTLGHSLPTGRNVSMYHASKHAVIVLTEGLRRELVQLGSKIKVTSVSPGVTVTDVGIGAAIVEELVRHGVKVVGLARRVEKVEADASKEEDILAAFDWIKKNLGGVHILINNAEIKKFLYEENAVLQAKDIADAVIYTLGTPPHVQKLAASLKSAPGKLYAVKADIAKEEDIIAAFGWIKKNLGGVDILINNAGVGTGEPLSEIGSGSWQVLDVNVKGLSIFTREALKSMKERGVNDGHIIHINSIVGHSLPGATPATMYHASKHAVTVLTEGLRRELVQLGSKIKITIHEITIKPIGEKIVGIGAAIAQELVKHGLKVVGLARRVEKVEELAASLKSAPGKLYAVKADIAKEEEILAAFDWIKKNLDGVDILVNNAGVGSAEVLSILDVNVKGLSIFTREALKSMKERGVNDGHIIHINRSKEISLRGKCCFASQRHCRRSDLYTGNSAPCSVALVTGASVGIGAAVVQELVKHGLKVVGLARRVEKVEELAAGLKNAPGKLYAVKADIAKEEEILAAFDWIKKNLGGVDILINNAGVGTTETLSDVSDGSWRILDVNVKGLSIFTREALKSMKERGVNDGHIIHINSISPGVVATEFFNIFDPETKKEFLGGNPVLQAKDIADAVIYTLGTPPHVQVALVTGASVGIGAAIVEELVKHGLKVVGLARRAEKVEELEAGLKNAPGKLYAVKADIAKEEDILAAFDWIKKNLGGVDILVNNAGVGTSETLSNVGDGSWQVLDVNLKGLSIFTREALKSMKERGVNDGHIIHINSIAGHYLPSFRPVTMYHASKHAVTVMTEGLRRELVQIGSKTKSISPGLVETEFANIHGPDGKKVYKENPVLQAKDLADAVIYTLGTPPHVQVHEITIKPTGERF</sequence>
<name>A0A7R9DY49_9NEOP</name>
<accession>A0A7R9DY49</accession>
<dbReference type="InterPro" id="IPR002347">
    <property type="entry name" value="SDR_fam"/>
</dbReference>
<evidence type="ECO:0000256" key="2">
    <source>
        <dbReference type="ARBA" id="ARBA00023002"/>
    </source>
</evidence>
<dbReference type="PRINTS" id="PR00080">
    <property type="entry name" value="SDRFAMILY"/>
</dbReference>
<dbReference type="SUPFAM" id="SSF51735">
    <property type="entry name" value="NAD(P)-binding Rossmann-fold domains"/>
    <property type="match status" value="7"/>
</dbReference>
<dbReference type="InterPro" id="IPR036291">
    <property type="entry name" value="NAD(P)-bd_dom_sf"/>
</dbReference>
<gene>
    <name evidence="3" type="ORF">TMSB3V08_LOCUS571</name>
</gene>
<dbReference type="GO" id="GO:0016616">
    <property type="term" value="F:oxidoreductase activity, acting on the CH-OH group of donors, NAD or NADP as acceptor"/>
    <property type="evidence" value="ECO:0007669"/>
    <property type="project" value="UniProtKB-ARBA"/>
</dbReference>
<organism evidence="3">
    <name type="scientific">Timema monikensis</name>
    <dbReference type="NCBI Taxonomy" id="170555"/>
    <lineage>
        <taxon>Eukaryota</taxon>
        <taxon>Metazoa</taxon>
        <taxon>Ecdysozoa</taxon>
        <taxon>Arthropoda</taxon>
        <taxon>Hexapoda</taxon>
        <taxon>Insecta</taxon>
        <taxon>Pterygota</taxon>
        <taxon>Neoptera</taxon>
        <taxon>Polyneoptera</taxon>
        <taxon>Phasmatodea</taxon>
        <taxon>Timematodea</taxon>
        <taxon>Timematoidea</taxon>
        <taxon>Timematidae</taxon>
        <taxon>Timema</taxon>
    </lineage>
</organism>
<dbReference type="PANTHER" id="PTHR43115:SF4">
    <property type="entry name" value="DEHYDROGENASE_REDUCTASE SDR FAMILY MEMBER 11"/>
    <property type="match status" value="1"/>
</dbReference>
<dbReference type="PANTHER" id="PTHR43115">
    <property type="entry name" value="DEHYDROGENASE/REDUCTASE SDR FAMILY MEMBER 11"/>
    <property type="match status" value="1"/>
</dbReference>
<comment type="similarity">
    <text evidence="1">Belongs to the short-chain dehydrogenases/reductases (SDR) family.</text>
</comment>
<evidence type="ECO:0008006" key="4">
    <source>
        <dbReference type="Google" id="ProtNLM"/>
    </source>
</evidence>
<reference evidence="3" key="1">
    <citation type="submission" date="2020-11" db="EMBL/GenBank/DDBJ databases">
        <authorList>
            <person name="Tran Van P."/>
        </authorList>
    </citation>
    <scope>NUCLEOTIDE SEQUENCE</scope>
</reference>
<protein>
    <recommendedName>
        <fullName evidence="4">Dehydrogenase</fullName>
    </recommendedName>
</protein>
<dbReference type="EMBL" id="OB792690">
    <property type="protein sequence ID" value="CAD7423589.1"/>
    <property type="molecule type" value="Genomic_DNA"/>
</dbReference>
<dbReference type="CDD" id="cd05233">
    <property type="entry name" value="SDR_c"/>
    <property type="match status" value="1"/>
</dbReference>
<evidence type="ECO:0000313" key="3">
    <source>
        <dbReference type="EMBL" id="CAD7423589.1"/>
    </source>
</evidence>
<dbReference type="FunFam" id="3.40.50.720:FF:000047">
    <property type="entry name" value="NADP-dependent L-serine/L-allo-threonine dehydrogenase"/>
    <property type="match status" value="2"/>
</dbReference>
<proteinExistence type="inferred from homology"/>
<dbReference type="PRINTS" id="PR00081">
    <property type="entry name" value="GDHRDH"/>
</dbReference>
<evidence type="ECO:0000256" key="1">
    <source>
        <dbReference type="ARBA" id="ARBA00006484"/>
    </source>
</evidence>
<dbReference type="Pfam" id="PF00106">
    <property type="entry name" value="adh_short"/>
    <property type="match status" value="6"/>
</dbReference>